<keyword evidence="7" id="KW-0378">Hydrolase</keyword>
<evidence type="ECO:0000256" key="10">
    <source>
        <dbReference type="ARBA" id="ARBA00043668"/>
    </source>
</evidence>
<comment type="catalytic activity">
    <reaction evidence="11">
        <text>1D-myo-inositol 1,2,4,5,6-pentakisphosphate + H2O = 1D-myo-inositol 1,2,5,6-tetrakisphosphate + phosphate</text>
        <dbReference type="Rhea" id="RHEA:77115"/>
        <dbReference type="ChEBI" id="CHEBI:15377"/>
        <dbReference type="ChEBI" id="CHEBI:43474"/>
        <dbReference type="ChEBI" id="CHEBI:57798"/>
        <dbReference type="ChEBI" id="CHEBI:195535"/>
        <dbReference type="EC" id="3.1.3.62"/>
    </reaction>
    <physiologicalReaction direction="left-to-right" evidence="11">
        <dbReference type="Rhea" id="RHEA:77116"/>
    </physiologicalReaction>
</comment>
<dbReference type="InterPro" id="IPR000560">
    <property type="entry name" value="His_Pase_clade-2"/>
</dbReference>
<evidence type="ECO:0000256" key="8">
    <source>
        <dbReference type="ARBA" id="ARBA00023136"/>
    </source>
</evidence>
<evidence type="ECO:0000256" key="2">
    <source>
        <dbReference type="ARBA" id="ARBA00008422"/>
    </source>
</evidence>
<dbReference type="Gene3D" id="3.40.50.1240">
    <property type="entry name" value="Phosphoglycerate mutase-like"/>
    <property type="match status" value="2"/>
</dbReference>
<accession>A0A6A4SA32</accession>
<keyword evidence="8" id="KW-0472">Membrane</keyword>
<evidence type="ECO:0000256" key="13">
    <source>
        <dbReference type="ARBA" id="ARBA00043832"/>
    </source>
</evidence>
<keyword evidence="6" id="KW-0732">Signal</keyword>
<dbReference type="GO" id="GO:0052745">
    <property type="term" value="F:inositol phosphate phosphatase activity"/>
    <property type="evidence" value="ECO:0007669"/>
    <property type="project" value="TreeGrafter"/>
</dbReference>
<evidence type="ECO:0000256" key="3">
    <source>
        <dbReference type="ARBA" id="ARBA00012976"/>
    </source>
</evidence>
<evidence type="ECO:0000256" key="5">
    <source>
        <dbReference type="ARBA" id="ARBA00018097"/>
    </source>
</evidence>
<dbReference type="PANTHER" id="PTHR20963">
    <property type="entry name" value="MULTIPLE INOSITOL POLYPHOSPHATE PHOSPHATASE-RELATED"/>
    <property type="match status" value="1"/>
</dbReference>
<dbReference type="EC" id="3.1.3.62" evidence="4"/>
<comment type="subcellular location">
    <subcellularLocation>
        <location evidence="1">Membrane</location>
    </subcellularLocation>
</comment>
<dbReference type="GO" id="GO:0016020">
    <property type="term" value="C:membrane"/>
    <property type="evidence" value="ECO:0007669"/>
    <property type="project" value="UniProtKB-SubCell"/>
</dbReference>
<dbReference type="SUPFAM" id="SSF53254">
    <property type="entry name" value="Phosphoglycerate mutase-like"/>
    <property type="match status" value="2"/>
</dbReference>
<sequence length="205" mass="23009">MLAVNRSVLQPPSAHCREIHLTAIIRHGTRYPTTKDIKEMQQLHNNVLHNALGEERWLQEIKTQWTMWYTEDMDGRLVQKGVSDLKHSGRQAVKALPFAGFRGEASQWTHPIHDQLQAQVCEQHAVPQGGTDGAVGHHRSGQQVTEAVTVQVGNADTLLPLLTLLGFFKDSEALTSSNYATQTHRSFRTSHMLPYAANLLLVLYD</sequence>
<evidence type="ECO:0000313" key="14">
    <source>
        <dbReference type="EMBL" id="KAF0027574.1"/>
    </source>
</evidence>
<dbReference type="Proteomes" id="UP000438429">
    <property type="component" value="Unassembled WGS sequence"/>
</dbReference>
<dbReference type="AlphaFoldDB" id="A0A6A4SA32"/>
<proteinExistence type="inferred from homology"/>
<name>A0A6A4SA32_SCOMX</name>
<dbReference type="InterPro" id="IPR029033">
    <property type="entry name" value="His_PPase_superfam"/>
</dbReference>
<dbReference type="EC" id="3.1.3.80" evidence="3"/>
<dbReference type="PANTHER" id="PTHR20963:SF8">
    <property type="entry name" value="MULTIPLE INOSITOL POLYPHOSPHATE PHOSPHATASE 1"/>
    <property type="match status" value="1"/>
</dbReference>
<dbReference type="GO" id="GO:0034417">
    <property type="term" value="F:bisphosphoglycerate 3-phosphatase activity"/>
    <property type="evidence" value="ECO:0007669"/>
    <property type="project" value="UniProtKB-EC"/>
</dbReference>
<organism evidence="14 15">
    <name type="scientific">Scophthalmus maximus</name>
    <name type="common">Turbot</name>
    <name type="synonym">Psetta maxima</name>
    <dbReference type="NCBI Taxonomy" id="52904"/>
    <lineage>
        <taxon>Eukaryota</taxon>
        <taxon>Metazoa</taxon>
        <taxon>Chordata</taxon>
        <taxon>Craniata</taxon>
        <taxon>Vertebrata</taxon>
        <taxon>Euteleostomi</taxon>
        <taxon>Actinopterygii</taxon>
        <taxon>Neopterygii</taxon>
        <taxon>Teleostei</taxon>
        <taxon>Neoteleostei</taxon>
        <taxon>Acanthomorphata</taxon>
        <taxon>Carangaria</taxon>
        <taxon>Pleuronectiformes</taxon>
        <taxon>Pleuronectoidei</taxon>
        <taxon>Scophthalmidae</taxon>
        <taxon>Scophthalmus</taxon>
    </lineage>
</organism>
<comment type="similarity">
    <text evidence="2">Belongs to the histidine acid phosphatase family. MINPP1 subfamily.</text>
</comment>
<reference evidence="14 15" key="1">
    <citation type="submission" date="2019-06" db="EMBL/GenBank/DDBJ databases">
        <title>Draft genomes of female and male turbot (Scophthalmus maximus).</title>
        <authorList>
            <person name="Xu H."/>
            <person name="Xu X.-W."/>
            <person name="Shao C."/>
            <person name="Chen S."/>
        </authorList>
    </citation>
    <scope>NUCLEOTIDE SEQUENCE [LARGE SCALE GENOMIC DNA]</scope>
    <source>
        <strain evidence="14">Ysfricsl-2016a</strain>
        <tissue evidence="14">Blood</tissue>
    </source>
</reference>
<evidence type="ECO:0000256" key="11">
    <source>
        <dbReference type="ARBA" id="ARBA00043671"/>
    </source>
</evidence>
<comment type="catalytic activity">
    <reaction evidence="13">
        <text>(2R)-2,3-bisphosphoglycerate + H2O = (2R)-2-phosphoglycerate + phosphate</text>
        <dbReference type="Rhea" id="RHEA:27381"/>
        <dbReference type="ChEBI" id="CHEBI:15377"/>
        <dbReference type="ChEBI" id="CHEBI:43474"/>
        <dbReference type="ChEBI" id="CHEBI:58248"/>
        <dbReference type="ChEBI" id="CHEBI:58289"/>
        <dbReference type="EC" id="3.1.3.80"/>
    </reaction>
    <physiologicalReaction direction="left-to-right" evidence="13">
        <dbReference type="Rhea" id="RHEA:27382"/>
    </physiologicalReaction>
</comment>
<comment type="catalytic activity">
    <reaction evidence="10">
        <text>1D-myo-inositol 1,2,5,6-tetrakisphosphate + H2O = 1D-myo-inositol 1,2,6-trisphosphate + phosphate</text>
        <dbReference type="Rhea" id="RHEA:77119"/>
        <dbReference type="ChEBI" id="CHEBI:15377"/>
        <dbReference type="ChEBI" id="CHEBI:43474"/>
        <dbReference type="ChEBI" id="CHEBI:195535"/>
        <dbReference type="ChEBI" id="CHEBI:195537"/>
        <dbReference type="EC" id="3.1.3.62"/>
    </reaction>
    <physiologicalReaction direction="left-to-right" evidence="10">
        <dbReference type="Rhea" id="RHEA:77120"/>
    </physiologicalReaction>
</comment>
<evidence type="ECO:0000256" key="9">
    <source>
        <dbReference type="ARBA" id="ARBA00031642"/>
    </source>
</evidence>
<evidence type="ECO:0000256" key="7">
    <source>
        <dbReference type="ARBA" id="ARBA00022801"/>
    </source>
</evidence>
<evidence type="ECO:0000313" key="15">
    <source>
        <dbReference type="Proteomes" id="UP000438429"/>
    </source>
</evidence>
<evidence type="ECO:0000256" key="4">
    <source>
        <dbReference type="ARBA" id="ARBA00013040"/>
    </source>
</evidence>
<gene>
    <name evidence="14" type="ORF">F2P81_020315</name>
</gene>
<dbReference type="GO" id="GO:0003993">
    <property type="term" value="F:acid phosphatase activity"/>
    <property type="evidence" value="ECO:0007669"/>
    <property type="project" value="TreeGrafter"/>
</dbReference>
<protein>
    <recommendedName>
        <fullName evidence="5">Multiple inositol polyphosphate phosphatase 1</fullName>
        <ecNumber evidence="4">3.1.3.62</ecNumber>
        <ecNumber evidence="3">3.1.3.80</ecNumber>
    </recommendedName>
    <alternativeName>
        <fullName evidence="9">2,3-bisphosphoglycerate 3-phosphatase</fullName>
    </alternativeName>
</protein>
<evidence type="ECO:0000256" key="6">
    <source>
        <dbReference type="ARBA" id="ARBA00022729"/>
    </source>
</evidence>
<comment type="catalytic activity">
    <reaction evidence="12">
        <text>1D-myo-inositol hexakisphosphate + H2O = 1D-myo-inositol 1,2,4,5,6-pentakisphosphate + phosphate</text>
        <dbReference type="Rhea" id="RHEA:16989"/>
        <dbReference type="ChEBI" id="CHEBI:15377"/>
        <dbReference type="ChEBI" id="CHEBI:43474"/>
        <dbReference type="ChEBI" id="CHEBI:57798"/>
        <dbReference type="ChEBI" id="CHEBI:58130"/>
        <dbReference type="EC" id="3.1.3.62"/>
    </reaction>
    <physiologicalReaction direction="left-to-right" evidence="12">
        <dbReference type="Rhea" id="RHEA:16990"/>
    </physiologicalReaction>
</comment>
<evidence type="ECO:0000256" key="12">
    <source>
        <dbReference type="ARBA" id="ARBA00043691"/>
    </source>
</evidence>
<dbReference type="EMBL" id="VEVO01000018">
    <property type="protein sequence ID" value="KAF0027574.1"/>
    <property type="molecule type" value="Genomic_DNA"/>
</dbReference>
<comment type="caution">
    <text evidence="14">The sequence shown here is derived from an EMBL/GenBank/DDBJ whole genome shotgun (WGS) entry which is preliminary data.</text>
</comment>
<evidence type="ECO:0000256" key="1">
    <source>
        <dbReference type="ARBA" id="ARBA00004370"/>
    </source>
</evidence>
<dbReference type="Pfam" id="PF00328">
    <property type="entry name" value="His_Phos_2"/>
    <property type="match status" value="1"/>
</dbReference>